<evidence type="ECO:0000259" key="9">
    <source>
        <dbReference type="SMART" id="SM01031"/>
    </source>
</evidence>
<evidence type="ECO:0008006" key="13">
    <source>
        <dbReference type="Google" id="ProtNLM"/>
    </source>
</evidence>
<evidence type="ECO:0000256" key="7">
    <source>
        <dbReference type="SAM" id="MobiDB-lite"/>
    </source>
</evidence>
<dbReference type="NCBIfam" id="TIGR00605">
    <property type="entry name" value="rad4"/>
    <property type="match status" value="1"/>
</dbReference>
<feature type="compositionally biased region" description="Basic residues" evidence="7">
    <location>
        <begin position="1074"/>
        <end position="1092"/>
    </location>
</feature>
<keyword evidence="12" id="KW-1185">Reference proteome</keyword>
<dbReference type="Gene3D" id="3.10.620.30">
    <property type="match status" value="1"/>
</dbReference>
<dbReference type="InterPro" id="IPR042488">
    <property type="entry name" value="Rad4_BHD3_sf"/>
</dbReference>
<comment type="caution">
    <text evidence="11">The sequence shown here is derived from an EMBL/GenBank/DDBJ whole genome shotgun (WGS) entry which is preliminary data.</text>
</comment>
<dbReference type="InterPro" id="IPR018327">
    <property type="entry name" value="BHD_2"/>
</dbReference>
<dbReference type="Pfam" id="PF10405">
    <property type="entry name" value="BHD_3"/>
    <property type="match status" value="1"/>
</dbReference>
<dbReference type="SMART" id="SM01031">
    <property type="entry name" value="BHD_2"/>
    <property type="match status" value="1"/>
</dbReference>
<dbReference type="EMBL" id="JAJSOF020000001">
    <property type="protein sequence ID" value="KAJ4452229.1"/>
    <property type="molecule type" value="Genomic_DNA"/>
</dbReference>
<feature type="region of interest" description="Disordered" evidence="7">
    <location>
        <begin position="438"/>
        <end position="698"/>
    </location>
</feature>
<evidence type="ECO:0000259" key="10">
    <source>
        <dbReference type="SMART" id="SM01032"/>
    </source>
</evidence>
<dbReference type="InterPro" id="IPR038765">
    <property type="entry name" value="Papain-like_cys_pep_sf"/>
</dbReference>
<feature type="region of interest" description="Disordered" evidence="7">
    <location>
        <begin position="114"/>
        <end position="185"/>
    </location>
</feature>
<feature type="compositionally biased region" description="Low complexity" evidence="7">
    <location>
        <begin position="49"/>
        <end position="59"/>
    </location>
</feature>
<feature type="region of interest" description="Disordered" evidence="7">
    <location>
        <begin position="1"/>
        <end position="85"/>
    </location>
</feature>
<dbReference type="PANTHER" id="PTHR12135:SF0">
    <property type="entry name" value="DNA REPAIR PROTEIN COMPLEMENTING XP-C CELLS"/>
    <property type="match status" value="1"/>
</dbReference>
<accession>A0ABQ8TZU9</accession>
<evidence type="ECO:0000256" key="3">
    <source>
        <dbReference type="ARBA" id="ARBA00022763"/>
    </source>
</evidence>
<protein>
    <recommendedName>
        <fullName evidence="13">DNA repair protein complementing XP-C cells homolog</fullName>
    </recommendedName>
</protein>
<feature type="compositionally biased region" description="Basic and acidic residues" evidence="7">
    <location>
        <begin position="597"/>
        <end position="606"/>
    </location>
</feature>
<gene>
    <name evidence="11" type="ORF">ANN_03747</name>
</gene>
<feature type="compositionally biased region" description="Low complexity" evidence="7">
    <location>
        <begin position="1058"/>
        <end position="1070"/>
    </location>
</feature>
<feature type="compositionally biased region" description="Basic and acidic residues" evidence="7">
    <location>
        <begin position="505"/>
        <end position="546"/>
    </location>
</feature>
<evidence type="ECO:0000256" key="6">
    <source>
        <dbReference type="ARBA" id="ARBA00023242"/>
    </source>
</evidence>
<feature type="compositionally biased region" description="Basic residues" evidence="7">
    <location>
        <begin position="160"/>
        <end position="170"/>
    </location>
</feature>
<evidence type="ECO:0000256" key="5">
    <source>
        <dbReference type="ARBA" id="ARBA00023204"/>
    </source>
</evidence>
<feature type="domain" description="Rad4 beta-hairpin" evidence="9">
    <location>
        <begin position="859"/>
        <end position="915"/>
    </location>
</feature>
<dbReference type="Proteomes" id="UP001148838">
    <property type="component" value="Unassembled WGS sequence"/>
</dbReference>
<reference evidence="11 12" key="1">
    <citation type="journal article" date="2022" name="Allergy">
        <title>Genome assembly and annotation of Periplaneta americana reveal a comprehensive cockroach allergen profile.</title>
        <authorList>
            <person name="Wang L."/>
            <person name="Xiong Q."/>
            <person name="Saelim N."/>
            <person name="Wang L."/>
            <person name="Nong W."/>
            <person name="Wan A.T."/>
            <person name="Shi M."/>
            <person name="Liu X."/>
            <person name="Cao Q."/>
            <person name="Hui J.H.L."/>
            <person name="Sookrung N."/>
            <person name="Leung T.F."/>
            <person name="Tungtrongchitr A."/>
            <person name="Tsui S.K.W."/>
        </authorList>
    </citation>
    <scope>NUCLEOTIDE SEQUENCE [LARGE SCALE GENOMIC DNA]</scope>
    <source>
        <strain evidence="11">PWHHKU_190912</strain>
    </source>
</reference>
<feature type="domain" description="Rad4 beta-hairpin" evidence="8">
    <location>
        <begin position="805"/>
        <end position="857"/>
    </location>
</feature>
<feature type="compositionally biased region" description="Basic and acidic residues" evidence="7">
    <location>
        <begin position="561"/>
        <end position="575"/>
    </location>
</feature>
<dbReference type="InterPro" id="IPR018328">
    <property type="entry name" value="Rad4_beta-hairpin_dom3"/>
</dbReference>
<dbReference type="InterPro" id="IPR036985">
    <property type="entry name" value="Transglutaminase-like_sf"/>
</dbReference>
<evidence type="ECO:0000313" key="12">
    <source>
        <dbReference type="Proteomes" id="UP001148838"/>
    </source>
</evidence>
<dbReference type="Pfam" id="PF10403">
    <property type="entry name" value="BHD_1"/>
    <property type="match status" value="1"/>
</dbReference>
<dbReference type="PANTHER" id="PTHR12135">
    <property type="entry name" value="DNA REPAIR PROTEIN XP-C / RAD4"/>
    <property type="match status" value="1"/>
</dbReference>
<feature type="region of interest" description="Disordered" evidence="7">
    <location>
        <begin position="1049"/>
        <end position="1121"/>
    </location>
</feature>
<feature type="compositionally biased region" description="Basic residues" evidence="7">
    <location>
        <begin position="33"/>
        <end position="46"/>
    </location>
</feature>
<evidence type="ECO:0000256" key="4">
    <source>
        <dbReference type="ARBA" id="ARBA00023125"/>
    </source>
</evidence>
<feature type="compositionally biased region" description="Basic and acidic residues" evidence="7">
    <location>
        <begin position="134"/>
        <end position="144"/>
    </location>
</feature>
<evidence type="ECO:0000256" key="1">
    <source>
        <dbReference type="ARBA" id="ARBA00004123"/>
    </source>
</evidence>
<dbReference type="InterPro" id="IPR004583">
    <property type="entry name" value="DNA_repair_Rad4"/>
</dbReference>
<sequence>MMSRRSMKRASPSTNVEINSSGNFTNDTDTLKGKRRKLGTKTKRNGVKSSNNVNENSSLAKDESSESSSDEFMRPSSLPDIDTDKFNLKQEVTTSDFTAIEDNILTGVTRLTDSEDSEFEDVAEVKPSYLPLPKVEEKTTEHRPTKSVRKTKTKSDHSRTKSTKKNRSSSKTKTESKNNSENGVKILPTTSEVNKMDVSELLALGEGSGVVKEEIKDVEDRIHSATSDSEDDISDWEDVGGLGPLDVKDENIKSIIPKEGVEVTLQMPDIYRKRKKKGFDMEAHLRRRLNRVKRELQVLIHKVHLLCWIAHGRYINSTLNSEVLMALSLSFIPSQHCYPGKHTNLDYLEKIVEWFRKTVTVKETTEKNPSLSLCDSLQEQFQSRTAYSNRDLVLMFICVLRTIGVKARLLLSLQPLPLKPPSDEMCAVSRTKVKKEESIVKDEVDDAGVSESTSKKQLEKTKSKSTDRSTESRKESDKKLQNKNQISKDTKKSNTKSSSSSSKSKSHESKTPKKKSDADISDEKMDKLKRTLRERKEVLNKYKDDSDSAGENGVLSQKASVESKKSQKTSVESKKRQSASTNDKGRKKSSEPTTSSTKKESGEKKGNTNKKGNTSRTKTEDDNSDSDFVPESSSRRKSTGKQNLKENSTDSNSESEFEPKKVSYRKKSKSVDVVDRRVLSSDSASSGDGTGVQKKEKKKRVGHDVWTEVFVEEEEKWISVDIGRGKVHCVAELHSRATQPVTYVLAFNNDLTLKDVTCRYCANFTTTTRRLRVDEKWWQESLSPFLTAPTAQDREEDEELNRLMLDRPMPTTLKEFKNHPLYVLRDDLLKFEAIYPPDAPTLGFVRGKPVYARECVHTLHSREIWMKEAKVVRLGEQPYKIVKARPKYDKMSGQFVKDLPLEVFGSWQVEDYIPPPAVDGKVPRNEYGNVELYKPCMLPKGTVHLQVPGLNRVARKLGIDCAPAVVGFDFHCGGSHPMFDGFIVCEEHKDTLLDAWNQEQDEAEKRHQEKLEKRVYGNWRRLIKGLLIRERLKLRYSFGDEAGPSESKKFIVRKKSTKPTPSNTKPVPKNVKPAARKGNQKGKQKVVRKRRKISSDEEEEEDIDDDTDEDDEDYDSGRDWD</sequence>
<proteinExistence type="inferred from homology"/>
<comment type="subcellular location">
    <subcellularLocation>
        <location evidence="1">Nucleus</location>
    </subcellularLocation>
</comment>
<feature type="compositionally biased region" description="Polar residues" evidence="7">
    <location>
        <begin position="11"/>
        <end position="28"/>
    </location>
</feature>
<dbReference type="Gene3D" id="2.20.20.110">
    <property type="entry name" value="Rad4, beta-hairpin domain BHD1"/>
    <property type="match status" value="1"/>
</dbReference>
<keyword evidence="6" id="KW-0539">Nucleus</keyword>
<feature type="compositionally biased region" description="Basic and acidic residues" evidence="7">
    <location>
        <begin position="669"/>
        <end position="679"/>
    </location>
</feature>
<dbReference type="SMART" id="SM01030">
    <property type="entry name" value="BHD_1"/>
    <property type="match status" value="1"/>
</dbReference>
<dbReference type="InterPro" id="IPR018026">
    <property type="entry name" value="DNA_repair_Rad4-like"/>
</dbReference>
<keyword evidence="3" id="KW-0227">DNA damage</keyword>
<keyword evidence="5" id="KW-0234">DNA repair</keyword>
<dbReference type="Gene3D" id="3.30.70.2460">
    <property type="entry name" value="Rad4, beta-hairpin domain BHD3"/>
    <property type="match status" value="1"/>
</dbReference>
<evidence type="ECO:0000259" key="8">
    <source>
        <dbReference type="SMART" id="SM01030"/>
    </source>
</evidence>
<evidence type="ECO:0000256" key="2">
    <source>
        <dbReference type="ARBA" id="ARBA00009525"/>
    </source>
</evidence>
<dbReference type="SUPFAM" id="SSF54001">
    <property type="entry name" value="Cysteine proteinases"/>
    <property type="match status" value="1"/>
</dbReference>
<evidence type="ECO:0000313" key="11">
    <source>
        <dbReference type="EMBL" id="KAJ4452229.1"/>
    </source>
</evidence>
<feature type="domain" description="Rad4 beta-hairpin" evidence="10">
    <location>
        <begin position="922"/>
        <end position="996"/>
    </location>
</feature>
<dbReference type="InterPro" id="IPR018326">
    <property type="entry name" value="Rad4_beta-hairpin_dom1"/>
</dbReference>
<dbReference type="SMART" id="SM01032">
    <property type="entry name" value="BHD_3"/>
    <property type="match status" value="1"/>
</dbReference>
<dbReference type="InterPro" id="IPR018325">
    <property type="entry name" value="Rad4/PNGase_transGLS-fold"/>
</dbReference>
<feature type="compositionally biased region" description="Acidic residues" evidence="7">
    <location>
        <begin position="1096"/>
        <end position="1114"/>
    </location>
</feature>
<keyword evidence="4" id="KW-0238">DNA-binding</keyword>
<organism evidence="11 12">
    <name type="scientific">Periplaneta americana</name>
    <name type="common">American cockroach</name>
    <name type="synonym">Blatta americana</name>
    <dbReference type="NCBI Taxonomy" id="6978"/>
    <lineage>
        <taxon>Eukaryota</taxon>
        <taxon>Metazoa</taxon>
        <taxon>Ecdysozoa</taxon>
        <taxon>Arthropoda</taxon>
        <taxon>Hexapoda</taxon>
        <taxon>Insecta</taxon>
        <taxon>Pterygota</taxon>
        <taxon>Neoptera</taxon>
        <taxon>Polyneoptera</taxon>
        <taxon>Dictyoptera</taxon>
        <taxon>Blattodea</taxon>
        <taxon>Blattoidea</taxon>
        <taxon>Blattidae</taxon>
        <taxon>Blattinae</taxon>
        <taxon>Periplaneta</taxon>
    </lineage>
</organism>
<dbReference type="Gene3D" id="3.90.260.10">
    <property type="entry name" value="Transglutaminase-like"/>
    <property type="match status" value="1"/>
</dbReference>
<dbReference type="Pfam" id="PF03835">
    <property type="entry name" value="Rad4"/>
    <property type="match status" value="1"/>
</dbReference>
<feature type="compositionally biased region" description="Basic and acidic residues" evidence="7">
    <location>
        <begin position="453"/>
        <end position="492"/>
    </location>
</feature>
<name>A0ABQ8TZU9_PERAM</name>
<comment type="similarity">
    <text evidence="2">Belongs to the XPC family.</text>
</comment>